<dbReference type="Proteomes" id="UP000054359">
    <property type="component" value="Unassembled WGS sequence"/>
</dbReference>
<evidence type="ECO:0000313" key="2">
    <source>
        <dbReference type="Proteomes" id="UP000054359"/>
    </source>
</evidence>
<gene>
    <name evidence="1" type="ORF">X975_21157</name>
</gene>
<accession>A0A087UV57</accession>
<dbReference type="EMBL" id="KK121797">
    <property type="protein sequence ID" value="KFM81246.1"/>
    <property type="molecule type" value="Genomic_DNA"/>
</dbReference>
<protein>
    <submittedName>
        <fullName evidence="1">Uncharacterized protein</fullName>
    </submittedName>
</protein>
<sequence length="46" mass="5701">MKFRNLHPHKFRTIVFMFNCNSYLRLPYTLKDALNRNYLTSRHIQT</sequence>
<organism evidence="1 2">
    <name type="scientific">Stegodyphus mimosarum</name>
    <name type="common">African social velvet spider</name>
    <dbReference type="NCBI Taxonomy" id="407821"/>
    <lineage>
        <taxon>Eukaryota</taxon>
        <taxon>Metazoa</taxon>
        <taxon>Ecdysozoa</taxon>
        <taxon>Arthropoda</taxon>
        <taxon>Chelicerata</taxon>
        <taxon>Arachnida</taxon>
        <taxon>Araneae</taxon>
        <taxon>Araneomorphae</taxon>
        <taxon>Entelegynae</taxon>
        <taxon>Eresoidea</taxon>
        <taxon>Eresidae</taxon>
        <taxon>Stegodyphus</taxon>
    </lineage>
</organism>
<proteinExistence type="predicted"/>
<name>A0A087UV57_STEMI</name>
<dbReference type="AlphaFoldDB" id="A0A087UV57"/>
<feature type="non-terminal residue" evidence="1">
    <location>
        <position position="46"/>
    </location>
</feature>
<keyword evidence="2" id="KW-1185">Reference proteome</keyword>
<evidence type="ECO:0000313" key="1">
    <source>
        <dbReference type="EMBL" id="KFM81246.1"/>
    </source>
</evidence>
<reference evidence="1 2" key="1">
    <citation type="submission" date="2013-11" db="EMBL/GenBank/DDBJ databases">
        <title>Genome sequencing of Stegodyphus mimosarum.</title>
        <authorList>
            <person name="Bechsgaard J."/>
        </authorList>
    </citation>
    <scope>NUCLEOTIDE SEQUENCE [LARGE SCALE GENOMIC DNA]</scope>
</reference>